<evidence type="ECO:0000259" key="2">
    <source>
        <dbReference type="PROSITE" id="PS50110"/>
    </source>
</evidence>
<name>A0A7X0TSH8_9GAMM</name>
<dbReference type="Gene3D" id="3.40.50.2300">
    <property type="match status" value="1"/>
</dbReference>
<dbReference type="RefSeq" id="WP_184422389.1">
    <property type="nucleotide sequence ID" value="NZ_AP027362.1"/>
</dbReference>
<proteinExistence type="predicted"/>
<evidence type="ECO:0000256" key="1">
    <source>
        <dbReference type="PROSITE-ProRule" id="PRU00169"/>
    </source>
</evidence>
<evidence type="ECO:0000313" key="4">
    <source>
        <dbReference type="Proteomes" id="UP000537141"/>
    </source>
</evidence>
<accession>A0A7X0TSH8</accession>
<dbReference type="Pfam" id="PF13174">
    <property type="entry name" value="TPR_6"/>
    <property type="match status" value="1"/>
</dbReference>
<dbReference type="SUPFAM" id="SSF52172">
    <property type="entry name" value="CheY-like"/>
    <property type="match status" value="1"/>
</dbReference>
<reference evidence="3 4" key="1">
    <citation type="submission" date="2020-08" db="EMBL/GenBank/DDBJ databases">
        <title>Genomic Encyclopedia of Type Strains, Phase IV (KMG-IV): sequencing the most valuable type-strain genomes for metagenomic binning, comparative biology and taxonomic classification.</title>
        <authorList>
            <person name="Goeker M."/>
        </authorList>
    </citation>
    <scope>NUCLEOTIDE SEQUENCE [LARGE SCALE GENOMIC DNA]</scope>
    <source>
        <strain evidence="3 4">DSM 26287</strain>
    </source>
</reference>
<protein>
    <submittedName>
        <fullName evidence="3">CheY-like chemotaxis protein</fullName>
    </submittedName>
</protein>
<dbReference type="AlphaFoldDB" id="A0A7X0TSH8"/>
<dbReference type="InterPro" id="IPR011006">
    <property type="entry name" value="CheY-like_superfamily"/>
</dbReference>
<evidence type="ECO:0000313" key="3">
    <source>
        <dbReference type="EMBL" id="MBB6542116.1"/>
    </source>
</evidence>
<dbReference type="SMART" id="SM00448">
    <property type="entry name" value="REC"/>
    <property type="match status" value="1"/>
</dbReference>
<dbReference type="GO" id="GO:0000160">
    <property type="term" value="P:phosphorelay signal transduction system"/>
    <property type="evidence" value="ECO:0007669"/>
    <property type="project" value="InterPro"/>
</dbReference>
<gene>
    <name evidence="3" type="ORF">HNQ55_000591</name>
</gene>
<dbReference type="InterPro" id="IPR011990">
    <property type="entry name" value="TPR-like_helical_dom_sf"/>
</dbReference>
<dbReference type="InterPro" id="IPR019734">
    <property type="entry name" value="TPR_rpt"/>
</dbReference>
<organism evidence="3 4">
    <name type="scientific">Thalassotalea piscium</name>
    <dbReference type="NCBI Taxonomy" id="1230533"/>
    <lineage>
        <taxon>Bacteria</taxon>
        <taxon>Pseudomonadati</taxon>
        <taxon>Pseudomonadota</taxon>
        <taxon>Gammaproteobacteria</taxon>
        <taxon>Alteromonadales</taxon>
        <taxon>Colwelliaceae</taxon>
        <taxon>Thalassotalea</taxon>
    </lineage>
</organism>
<sequence length="546" mass="62750">MTELDYQNKRFLIVDSIKQSRDLLKIFCYSLGVKHVFTNHHPADVIAQCTESKFDVILLGYDLGDNKKNGQQLLEELRAKKLINRQAIVIMITAEVSQSMVLAALEHKPDEYLTKPYTMKDLSTRITRSFNKKVAMHAIYHAMDVKDHHMVIHLCDRAIKSDTLYKHECLGIKSRQHFELKQYDKAKRIYDDYLGSPNCQWAALGLGKIALIEQNYALAEQYFSAIIEDNQYYLSAYDWLAKTYQLTSQFEKAEMVLESALMVSPRSVSRLKEYAQLCFDNSQFGKATKALSKTNELAYYSVHKNPQNALQFVEALLEHSETLNIGQIKRLNLKAFDILNKMNREFNSKELKTISLFLTTRLHNKANDTILARTALREAERLLNHNKKHISIDGSFTIAKSLIALNRRSKAEELLDELAQEYPDDIEVLSQVVLLSDRAISEKDKAAAQTALEIGVNLYRAEHYALAIDKLNQALKHFPNHIGIKLNLLQVLLVSFEKDTSRVSDFKQANVLIKLFKTLSPESESHSRFIKLKRKYDSLATFHIKD</sequence>
<dbReference type="CDD" id="cd17589">
    <property type="entry name" value="REC_TPR"/>
    <property type="match status" value="1"/>
</dbReference>
<dbReference type="Gene3D" id="1.25.40.10">
    <property type="entry name" value="Tetratricopeptide repeat domain"/>
    <property type="match status" value="2"/>
</dbReference>
<dbReference type="InterPro" id="IPR001789">
    <property type="entry name" value="Sig_transdc_resp-reg_receiver"/>
</dbReference>
<dbReference type="Pfam" id="PF00072">
    <property type="entry name" value="Response_reg"/>
    <property type="match status" value="1"/>
</dbReference>
<comment type="caution">
    <text evidence="3">The sequence shown here is derived from an EMBL/GenBank/DDBJ whole genome shotgun (WGS) entry which is preliminary data.</text>
</comment>
<dbReference type="EMBL" id="JACHHU010000002">
    <property type="protein sequence ID" value="MBB6542116.1"/>
    <property type="molecule type" value="Genomic_DNA"/>
</dbReference>
<dbReference type="SUPFAM" id="SSF48452">
    <property type="entry name" value="TPR-like"/>
    <property type="match status" value="2"/>
</dbReference>
<dbReference type="Proteomes" id="UP000537141">
    <property type="component" value="Unassembled WGS sequence"/>
</dbReference>
<comment type="caution">
    <text evidence="1">Lacks conserved residue(s) required for the propagation of feature annotation.</text>
</comment>
<dbReference type="PROSITE" id="PS50110">
    <property type="entry name" value="RESPONSE_REGULATORY"/>
    <property type="match status" value="1"/>
</dbReference>
<keyword evidence="4" id="KW-1185">Reference proteome</keyword>
<feature type="domain" description="Response regulatory" evidence="2">
    <location>
        <begin position="10"/>
        <end position="130"/>
    </location>
</feature>